<evidence type="ECO:0000313" key="1">
    <source>
        <dbReference type="EMBL" id="AYE36398.1"/>
    </source>
</evidence>
<protein>
    <submittedName>
        <fullName evidence="1">Uncharacterized protein</fullName>
    </submittedName>
</protein>
<organism evidence="1 2">
    <name type="scientific">Borrelia turcica IST7</name>
    <dbReference type="NCBI Taxonomy" id="1104446"/>
    <lineage>
        <taxon>Bacteria</taxon>
        <taxon>Pseudomonadati</taxon>
        <taxon>Spirochaetota</taxon>
        <taxon>Spirochaetia</taxon>
        <taxon>Spirochaetales</taxon>
        <taxon>Borreliaceae</taxon>
        <taxon>Borrelia</taxon>
    </lineage>
</organism>
<dbReference type="EMBL" id="CP028884">
    <property type="protein sequence ID" value="AYE36398.1"/>
    <property type="molecule type" value="Genomic_DNA"/>
</dbReference>
<reference evidence="1 2" key="1">
    <citation type="journal article" date="2018" name="Infect. Genet. Evol.">
        <title>Genome-wide analysis of Borrelia turcica and 'Candidatus Borrelia tachyglossi' shows relapsing fever-like genomes with unique genomic links to Lyme disease Borrelia.</title>
        <authorList>
            <person name="Gofton A.W."/>
            <person name="Margos G."/>
            <person name="Fingerle V."/>
            <person name="Hepner S."/>
            <person name="Loh S.M."/>
            <person name="Ryan U."/>
            <person name="Irwin P."/>
            <person name="Oskam C.L."/>
        </authorList>
    </citation>
    <scope>NUCLEOTIDE SEQUENCE [LARGE SCALE GENOMIC DNA]</scope>
    <source>
        <strain evidence="1 2">IST7</strain>
    </source>
</reference>
<proteinExistence type="predicted"/>
<dbReference type="Proteomes" id="UP000275571">
    <property type="component" value="Chromosome"/>
</dbReference>
<name>A0A386PM90_9SPIR</name>
<gene>
    <name evidence="1" type="ORF">DB313_02780</name>
</gene>
<accession>A0A386PM90</accession>
<dbReference type="KEGG" id="btur:DB313_02780"/>
<evidence type="ECO:0000313" key="2">
    <source>
        <dbReference type="Proteomes" id="UP000275571"/>
    </source>
</evidence>
<dbReference type="OrthoDB" id="351008at2"/>
<sequence>MNKCFLIILIFFIHGFVFGIDLENIDFYRGLDRKELVFVIHLFEREKYLSQNSKLLTYIDLAREALAEKDIRVLQDKDRVGDTGHIESLRRPENYSSEKLVLSVSKALNILVYCDGKDRFLKTLDGRNVGIENGNFVILDSFHKKSYGDLPSEHTTIEIYKASILNPDFNKFRLDETGSFVFLSEFNKKVYLDDISSLSKMELLFLFYELFPISKLKGVKDWYDFGFLSILKELKKAYNIEINSRRIK</sequence>
<dbReference type="AlphaFoldDB" id="A0A386PM90"/>
<keyword evidence="2" id="KW-1185">Reference proteome</keyword>
<dbReference type="RefSeq" id="WP_120104320.1">
    <property type="nucleotide sequence ID" value="NZ_CP028884.1"/>
</dbReference>